<proteinExistence type="predicted"/>
<dbReference type="AlphaFoldDB" id="S9UY83"/>
<gene>
    <name evidence="1" type="ORF">STCU_02072</name>
</gene>
<organism evidence="1 2">
    <name type="scientific">Strigomonas culicis</name>
    <dbReference type="NCBI Taxonomy" id="28005"/>
    <lineage>
        <taxon>Eukaryota</taxon>
        <taxon>Discoba</taxon>
        <taxon>Euglenozoa</taxon>
        <taxon>Kinetoplastea</taxon>
        <taxon>Metakinetoplastina</taxon>
        <taxon>Trypanosomatida</taxon>
        <taxon>Trypanosomatidae</taxon>
        <taxon>Strigomonadinae</taxon>
        <taxon>Strigomonas</taxon>
    </lineage>
</organism>
<accession>S9UY83</accession>
<name>S9UY83_9TRYP</name>
<dbReference type="Proteomes" id="UP000015354">
    <property type="component" value="Unassembled WGS sequence"/>
</dbReference>
<keyword evidence="2" id="KW-1185">Reference proteome</keyword>
<comment type="caution">
    <text evidence="1">The sequence shown here is derived from an EMBL/GenBank/DDBJ whole genome shotgun (WGS) entry which is preliminary data.</text>
</comment>
<protein>
    <submittedName>
        <fullName evidence="1">Uncharacterized protein</fullName>
    </submittedName>
</protein>
<dbReference type="EMBL" id="ATMH01002072">
    <property type="protein sequence ID" value="EPY33694.1"/>
    <property type="molecule type" value="Genomic_DNA"/>
</dbReference>
<evidence type="ECO:0000313" key="2">
    <source>
        <dbReference type="Proteomes" id="UP000015354"/>
    </source>
</evidence>
<sequence length="96" mass="11283">MRLSAGKIYFWGAFTIITLTVWNRHSTNGLRHVVESIKEQRMQEAENLRRYSGQTRQLTPEEVIKQKMAGQPIPQHYNPYYKQQEIENAQMEGKSS</sequence>
<dbReference type="OrthoDB" id="271360at2759"/>
<evidence type="ECO:0000313" key="1">
    <source>
        <dbReference type="EMBL" id="EPY33694.1"/>
    </source>
</evidence>
<reference evidence="1 2" key="1">
    <citation type="journal article" date="2013" name="PLoS ONE">
        <title>Predicting the Proteins of Angomonas deanei, Strigomonas culicis and Their Respective Endosymbionts Reveals New Aspects of the Trypanosomatidae Family.</title>
        <authorList>
            <person name="Motta M.C."/>
            <person name="Martins A.C."/>
            <person name="de Souza S.S."/>
            <person name="Catta-Preta C.M."/>
            <person name="Silva R."/>
            <person name="Klein C.C."/>
            <person name="de Almeida L.G."/>
            <person name="de Lima Cunha O."/>
            <person name="Ciapina L.P."/>
            <person name="Brocchi M."/>
            <person name="Colabardini A.C."/>
            <person name="de Araujo Lima B."/>
            <person name="Machado C.R."/>
            <person name="de Almeida Soares C.M."/>
            <person name="Probst C.M."/>
            <person name="de Menezes C.B."/>
            <person name="Thompson C.E."/>
            <person name="Bartholomeu D.C."/>
            <person name="Gradia D.F."/>
            <person name="Pavoni D.P."/>
            <person name="Grisard E.C."/>
            <person name="Fantinatti-Garboggini F."/>
            <person name="Marchini F.K."/>
            <person name="Rodrigues-Luiz G.F."/>
            <person name="Wagner G."/>
            <person name="Goldman G.H."/>
            <person name="Fietto J.L."/>
            <person name="Elias M.C."/>
            <person name="Goldman M.H."/>
            <person name="Sagot M.F."/>
            <person name="Pereira M."/>
            <person name="Stoco P.H."/>
            <person name="de Mendonca-Neto R.P."/>
            <person name="Teixeira S.M."/>
            <person name="Maciel T.E."/>
            <person name="de Oliveira Mendes T.A."/>
            <person name="Urmenyi T.P."/>
            <person name="de Souza W."/>
            <person name="Schenkman S."/>
            <person name="de Vasconcelos A.T."/>
        </authorList>
    </citation>
    <scope>NUCLEOTIDE SEQUENCE [LARGE SCALE GENOMIC DNA]</scope>
</reference>